<evidence type="ECO:0000313" key="2">
    <source>
        <dbReference type="EMBL" id="WDE00428.1"/>
    </source>
</evidence>
<feature type="signal peptide" evidence="1">
    <location>
        <begin position="1"/>
        <end position="28"/>
    </location>
</feature>
<dbReference type="EMBL" id="CP059735">
    <property type="protein sequence ID" value="WDE00428.1"/>
    <property type="molecule type" value="Genomic_DNA"/>
</dbReference>
<organism evidence="2 3">
    <name type="scientific">Thalassomonas actiniarum</name>
    <dbReference type="NCBI Taxonomy" id="485447"/>
    <lineage>
        <taxon>Bacteria</taxon>
        <taxon>Pseudomonadati</taxon>
        <taxon>Pseudomonadota</taxon>
        <taxon>Gammaproteobacteria</taxon>
        <taxon>Alteromonadales</taxon>
        <taxon>Colwelliaceae</taxon>
        <taxon>Thalassomonas</taxon>
    </lineage>
</organism>
<dbReference type="RefSeq" id="WP_044833764.1">
    <property type="nucleotide sequence ID" value="NZ_CP059735.1"/>
</dbReference>
<dbReference type="Proteomes" id="UP000032568">
    <property type="component" value="Chromosome"/>
</dbReference>
<gene>
    <name evidence="2" type="ORF">SG35_007250</name>
</gene>
<dbReference type="AlphaFoldDB" id="A0AAE9YVR2"/>
<reference evidence="2 3" key="1">
    <citation type="journal article" date="2015" name="Genome Announc.">
        <title>Draft Genome Sequences of Marine Isolates of Thalassomonas viridans and Thalassomonas actiniarum.</title>
        <authorList>
            <person name="Olonade I."/>
            <person name="van Zyl L.J."/>
            <person name="Trindade M."/>
        </authorList>
    </citation>
    <scope>NUCLEOTIDE SEQUENCE [LARGE SCALE GENOMIC DNA]</scope>
    <source>
        <strain evidence="2 3">A5K-106</strain>
    </source>
</reference>
<proteinExistence type="predicted"/>
<evidence type="ECO:0000256" key="1">
    <source>
        <dbReference type="SAM" id="SignalP"/>
    </source>
</evidence>
<feature type="chain" id="PRO_5042008811" evidence="1">
    <location>
        <begin position="29"/>
        <end position="142"/>
    </location>
</feature>
<keyword evidence="3" id="KW-1185">Reference proteome</keyword>
<accession>A0AAE9YVR2</accession>
<dbReference type="KEGG" id="tact:SG35_007250"/>
<keyword evidence="1" id="KW-0732">Signal</keyword>
<sequence length="142" mass="15416">MKLSLKPLLLYISLSTLGLCGIVSSASANAPAEPKVKVISQIVKVYTMPARLAGNAGSPLNITGDSNLVSLGQLLTKPLLQLPVNQGEHFIAKPIEKKNQLFEIANIFNDKLQQFISGFSAKEDSAFFHDMTLLDCETKEDL</sequence>
<name>A0AAE9YVR2_9GAMM</name>
<protein>
    <submittedName>
        <fullName evidence="2">Uncharacterized protein</fullName>
    </submittedName>
</protein>
<reference evidence="2 3" key="2">
    <citation type="journal article" date="2022" name="Mar. Drugs">
        <title>Bioassay-Guided Fractionation Leads to the Detection of Cholic Acid Generated by the Rare Thalassomonas sp.</title>
        <authorList>
            <person name="Pheiffer F."/>
            <person name="Schneider Y.K."/>
            <person name="Hansen E.H."/>
            <person name="Andersen J.H."/>
            <person name="Isaksson J."/>
            <person name="Busche T."/>
            <person name="R C."/>
            <person name="Kalinowski J."/>
            <person name="Zyl L.V."/>
            <person name="Trindade M."/>
        </authorList>
    </citation>
    <scope>NUCLEOTIDE SEQUENCE [LARGE SCALE GENOMIC DNA]</scope>
    <source>
        <strain evidence="2 3">A5K-106</strain>
    </source>
</reference>
<evidence type="ECO:0000313" key="3">
    <source>
        <dbReference type="Proteomes" id="UP000032568"/>
    </source>
</evidence>